<dbReference type="PANTHER" id="PTHR47189">
    <property type="entry name" value="MHC CLASS II TRANSACTIVATOR"/>
    <property type="match status" value="1"/>
</dbReference>
<dbReference type="PROSITE" id="PS50837">
    <property type="entry name" value="NACHT"/>
    <property type="match status" value="1"/>
</dbReference>
<dbReference type="Ensembl" id="ENSOABT00000034231.2">
    <property type="protein sequence ID" value="ENSOABP00000033305.2"/>
    <property type="gene ID" value="ENSOABG00000015323.2"/>
</dbReference>
<dbReference type="InterPro" id="IPR007111">
    <property type="entry name" value="NACHT_NTPase"/>
</dbReference>
<accession>A0A668U0S2</accession>
<keyword evidence="1" id="KW-0433">Leucine-rich repeat</keyword>
<dbReference type="Gene3D" id="3.80.10.10">
    <property type="entry name" value="Ribonuclease Inhibitor"/>
    <property type="match status" value="5"/>
</dbReference>
<dbReference type="Gene3D" id="3.40.50.300">
    <property type="entry name" value="P-loop containing nucleotide triphosphate hydrolases"/>
    <property type="match status" value="1"/>
</dbReference>
<dbReference type="SUPFAM" id="SSF52047">
    <property type="entry name" value="RNI-like"/>
    <property type="match status" value="4"/>
</dbReference>
<dbReference type="GeneID" id="116315811"/>
<evidence type="ECO:0000256" key="4">
    <source>
        <dbReference type="ARBA" id="ARBA00022840"/>
    </source>
</evidence>
<dbReference type="Gene3D" id="1.10.533.20">
    <property type="match status" value="1"/>
</dbReference>
<dbReference type="PANTHER" id="PTHR47189:SF1">
    <property type="entry name" value="MHC CLASS II TRANSACTIVATOR"/>
    <property type="match status" value="1"/>
</dbReference>
<dbReference type="Pfam" id="PF05729">
    <property type="entry name" value="NACHT"/>
    <property type="match status" value="1"/>
</dbReference>
<evidence type="ECO:0000313" key="7">
    <source>
        <dbReference type="Ensembl" id="ENSOABP00000033305.2"/>
    </source>
</evidence>
<dbReference type="GO" id="GO:0045348">
    <property type="term" value="P:positive regulation of MHC class II biosynthetic process"/>
    <property type="evidence" value="ECO:0007669"/>
    <property type="project" value="TreeGrafter"/>
</dbReference>
<feature type="compositionally biased region" description="Polar residues" evidence="5">
    <location>
        <begin position="532"/>
        <end position="542"/>
    </location>
</feature>
<feature type="domain" description="NACHT" evidence="6">
    <location>
        <begin position="245"/>
        <end position="385"/>
    </location>
</feature>
<dbReference type="InterPro" id="IPR041267">
    <property type="entry name" value="NLRP_HD2"/>
</dbReference>
<evidence type="ECO:0000256" key="5">
    <source>
        <dbReference type="SAM" id="MobiDB-lite"/>
    </source>
</evidence>
<dbReference type="RefSeq" id="XP_039471318.1">
    <property type="nucleotide sequence ID" value="XM_039615384.1"/>
</dbReference>
<evidence type="ECO:0000256" key="2">
    <source>
        <dbReference type="ARBA" id="ARBA00022737"/>
    </source>
</evidence>
<evidence type="ECO:0000313" key="8">
    <source>
        <dbReference type="Proteomes" id="UP000472276"/>
    </source>
</evidence>
<dbReference type="GO" id="GO:0045345">
    <property type="term" value="P:positive regulation of MHC class I biosynthetic process"/>
    <property type="evidence" value="ECO:0007669"/>
    <property type="project" value="TreeGrafter"/>
</dbReference>
<dbReference type="CTD" id="84166"/>
<feature type="compositionally biased region" description="Basic and acidic residues" evidence="5">
    <location>
        <begin position="475"/>
        <end position="486"/>
    </location>
</feature>
<keyword evidence="4" id="KW-0067">ATP-binding</keyword>
<keyword evidence="2" id="KW-0677">Repeat</keyword>
<organism evidence="7 8">
    <name type="scientific">Oreochromis aureus</name>
    <name type="common">Israeli tilapia</name>
    <name type="synonym">Chromis aureus</name>
    <dbReference type="NCBI Taxonomy" id="47969"/>
    <lineage>
        <taxon>Eukaryota</taxon>
        <taxon>Metazoa</taxon>
        <taxon>Chordata</taxon>
        <taxon>Craniata</taxon>
        <taxon>Vertebrata</taxon>
        <taxon>Euteleostomi</taxon>
        <taxon>Actinopterygii</taxon>
        <taxon>Neopterygii</taxon>
        <taxon>Teleostei</taxon>
        <taxon>Neoteleostei</taxon>
        <taxon>Acanthomorphata</taxon>
        <taxon>Ovalentaria</taxon>
        <taxon>Cichlomorphae</taxon>
        <taxon>Cichliformes</taxon>
        <taxon>Cichlidae</taxon>
        <taxon>African cichlids</taxon>
        <taxon>Pseudocrenilabrinae</taxon>
        <taxon>Oreochromini</taxon>
        <taxon>Oreochromis</taxon>
    </lineage>
</organism>
<feature type="compositionally biased region" description="Basic and acidic residues" evidence="5">
    <location>
        <begin position="512"/>
        <end position="526"/>
    </location>
</feature>
<feature type="compositionally biased region" description="Basic and acidic residues" evidence="5">
    <location>
        <begin position="496"/>
        <end position="505"/>
    </location>
</feature>
<feature type="region of interest" description="Disordered" evidence="5">
    <location>
        <begin position="198"/>
        <end position="224"/>
    </location>
</feature>
<reference evidence="7" key="2">
    <citation type="submission" date="2025-09" db="UniProtKB">
        <authorList>
            <consortium name="Ensembl"/>
        </authorList>
    </citation>
    <scope>IDENTIFICATION</scope>
</reference>
<dbReference type="Pfam" id="PF17776">
    <property type="entry name" value="NLRC4_HD2"/>
    <property type="match status" value="1"/>
</dbReference>
<dbReference type="InterPro" id="IPR032675">
    <property type="entry name" value="LRR_dom_sf"/>
</dbReference>
<dbReference type="InterPro" id="IPR027417">
    <property type="entry name" value="P-loop_NTPase"/>
</dbReference>
<keyword evidence="3" id="KW-0547">Nucleotide-binding</keyword>
<evidence type="ECO:0000256" key="1">
    <source>
        <dbReference type="ARBA" id="ARBA00022614"/>
    </source>
</evidence>
<evidence type="ECO:0000259" key="6">
    <source>
        <dbReference type="PROSITE" id="PS50837"/>
    </source>
</evidence>
<keyword evidence="8" id="KW-1185">Reference proteome</keyword>
<dbReference type="SMART" id="SM00368">
    <property type="entry name" value="LRR_RI"/>
    <property type="match status" value="12"/>
</dbReference>
<dbReference type="OMA" id="AQQDETW"/>
<dbReference type="SUPFAM" id="SSF52540">
    <property type="entry name" value="P-loop containing nucleoside triphosphate hydrolases"/>
    <property type="match status" value="1"/>
</dbReference>
<dbReference type="Pfam" id="PF13516">
    <property type="entry name" value="LRR_6"/>
    <property type="match status" value="6"/>
</dbReference>
<gene>
    <name evidence="7" type="primary">nlrc5</name>
</gene>
<dbReference type="InterPro" id="IPR001611">
    <property type="entry name" value="Leu-rich_rpt"/>
</dbReference>
<sequence>MDEEVNPDHENVNSVLAQDSIELFHILSSQSHSVIMELCQMMPSEAWHQYQVDPSSSSATARPELIKTMLEYFRSASARRCRNFLQRVCFSCENIPMLLESRLMSVAGYDSTDDVPSPAAENVSLANADSYENSSPAVTDQNSSPPFLEQRLVKRPRIDHWQQYISEVQKCLLKRWKQLTAGLVREVQLENVWVSPRAANRSRDRPDQTPGSADRGGRTPEPDGDYGYLESRVTLETFLQGCLGKVTVLVGKTGSGKTLLTSCLGQQWASGLGPVPSSFVFVLLEFRQLNLLSRPLSLSELLFQYYLPPTGGEDAKRAIIDYLLTNPEQSCWVLDGYDEFHSKLSKKEVQRKPLHLEDPLPVADLISGLLNRQILPGSTVLVTCRVRDLIDLDGISDKVGQLLGWDQDEIKEYVDNFFGAKADVALREQAAQLLLSSRHLLAMSSIPALCNICCICLEHLLLQWRDKATGGAPMPDEKGSKARTDAQEAEGAQMSREARGEEGNRRGNPAQRKQEDGKRKGSKDVIMDGTNGRPQLTPASPQVPATLTQVYLTVLGSFLSRDPNHGGDGRPKTKRFPHSAVTTLTILSQYQSELCELSRLAWTGLEESKILFLKEEIPQEVLKFSLRIGLLSQVELRRQDGILASAYCFIHLTVQEFLAALRIMTSNDVNDAQLKKRFSLKTRWTSKSDQKTVFTDSLYLYVCGLASSQCTPALVELAKVSGSVQSWVQKRQDLVLKLLKTMCNSNTLTGPKILQLCHSVQESQNHQLAKQVFGVRPKLELRNIWLLPNDIEALAFVVNSADHNDIGLDFGACSMELECLIVLARCQGIHNLSFHSRKYGDKFAEKLSSVLPKFTSLRKLEFSGASLTATGAASLASGLQGCPHITEINLSDNNLRDEGISYIAEIFTKLQNLSNVVLGRNSTTLNAVDCLIKMMSSCLNIQHVHAEGIKDLTVTFFQKSDMNSHKSILESTISLLNQNWNKSEMQKLAESLARCPALSVLDLSGGQWDEEILRKLTEFLPQFSITEKIIINDSCSSVEGLVVLTALLSDYPPVMELHIRLQVPVKVSIVFARGREKPASGISKSLCLSYCNLHPADLESVLRCLGTSSDLTMLDLSSNCLGNKGLKKLLDFLPRLSKIQEINASNNDINMEGVVMLAGALCSYNTLTEIHISGGGKEEVSLKFCPDESDDKQQLKMFRVKDSSILPSDMTKVCRKLVQSRFHWELELSQCSLTDEAIGNLLKVLPKMTSLQRLNVSQSITSAAKALKLVSCLTDSQRVTSVELSPQSDSFINFDAVKVEQVSCRLTHFCLKGDHLKKLLEILQQGPQLSDLDLSSNQLEDEDMSSFVHSLPRLKINTYVNLSNNRLTQQGLLAVANTLCTCANVSGVEVSLGEEEQCFIWFRQSETREKSLRVREGSLKREHLVRLAEIVSSCPHLTKVELNHSLLEQTEDFLQLLSSNQSGCVFSIEERWIGAEKAVGLMCRCLQLNSNIQTVSIHQNTLHLIKSTELTTDSDHSGNAAQLRAIKKIGLVDCAVNGYQLASIESVIPSCPFLTELDFSHNILGVEGAEFLCSVLPRMPNLTSLSIASKESDVTVLETLSQIFLQSNTIQHLNLSGHQISETAAQNMTTLLPCLRSLNLSHCVLPGGLQLIEALGQCVILEDLCLDSVLLNEESRMCLARALRNINSICRLRLNEIVTAMDNLSVLDLLAATKGHTHLKEIELEGWRMACRGIEELNRLIPTWTELRKIKLSKNLISDQSGEKLLEALKDCSHLEELCLSDNTLGNLTAARMALIFPSLTHLSVLDISLNRIDHEGSDSLSKAIMCMKNLKKINLTSVGTSELRAVVASLAHCPLIQEVGLGWNNCRDEVALEVARVLPFCHTLTQIDLECNSLSVSGAEALLKALRFCPALQLIRLWKNKIFEGDVHRLALRDRRMNFSST</sequence>
<name>A0A668U0S2_OREAU</name>
<dbReference type="Proteomes" id="UP000472276">
    <property type="component" value="Unassembled WGS sequence"/>
</dbReference>
<reference evidence="7" key="1">
    <citation type="submission" date="2025-08" db="UniProtKB">
        <authorList>
            <consortium name="Ensembl"/>
        </authorList>
    </citation>
    <scope>IDENTIFICATION</scope>
</reference>
<dbReference type="GO" id="GO:0005524">
    <property type="term" value="F:ATP binding"/>
    <property type="evidence" value="ECO:0007669"/>
    <property type="project" value="UniProtKB-KW"/>
</dbReference>
<feature type="region of interest" description="Disordered" evidence="5">
    <location>
        <begin position="471"/>
        <end position="542"/>
    </location>
</feature>
<protein>
    <recommendedName>
        <fullName evidence="6">NACHT domain-containing protein</fullName>
    </recommendedName>
</protein>
<dbReference type="GO" id="GO:0045944">
    <property type="term" value="P:positive regulation of transcription by RNA polymerase II"/>
    <property type="evidence" value="ECO:0007669"/>
    <property type="project" value="TreeGrafter"/>
</dbReference>
<evidence type="ECO:0000256" key="3">
    <source>
        <dbReference type="ARBA" id="ARBA00022741"/>
    </source>
</evidence>
<proteinExistence type="predicted"/>